<keyword evidence="3 6" id="KW-0812">Transmembrane</keyword>
<dbReference type="Pfam" id="PF03739">
    <property type="entry name" value="LptF_LptG"/>
    <property type="match status" value="1"/>
</dbReference>
<sequence>MTLGLYLSRQILRRILGAGATLLLLGLTLDLAANGAPVAEEGGSRALLEYALLRLPLLAVTLTPPAILIGAALGFLMLAARSELTALRAAGAGTLRLLALLVPLALVLGAANGLLGDRLRSQSEARLAERFPRASETQLQTEDLWVRGPGVVASFAHIAPDARSAEGVTLHLLDDDGRIAGRIAAASAQREAGGWLLTEARVRPLGGRLETHPTYRWSSAMGPAEILRFAGGEASTSAEAAAVLAGDLQAVRGDAYYRTRLMRGYADWLVPAVLILLAARAGFAHGRIGDGARKAGSAVALGFLYIAIDGFAAAMSQTGAVSAPVAAFAPLAAFAALGLWSVVTHEG</sequence>
<dbReference type="RefSeq" id="WP_177236106.1">
    <property type="nucleotide sequence ID" value="NZ_FOQH01000001.1"/>
</dbReference>
<dbReference type="GO" id="GO:0015920">
    <property type="term" value="P:lipopolysaccharide transport"/>
    <property type="evidence" value="ECO:0007669"/>
    <property type="project" value="TreeGrafter"/>
</dbReference>
<evidence type="ECO:0000256" key="1">
    <source>
        <dbReference type="ARBA" id="ARBA00004651"/>
    </source>
</evidence>
<gene>
    <name evidence="7" type="ORF">SAMN05216258_101256</name>
</gene>
<proteinExistence type="predicted"/>
<keyword evidence="5 6" id="KW-0472">Membrane</keyword>
<evidence type="ECO:0000256" key="6">
    <source>
        <dbReference type="SAM" id="Phobius"/>
    </source>
</evidence>
<dbReference type="PANTHER" id="PTHR33529">
    <property type="entry name" value="SLR0882 PROTEIN-RELATED"/>
    <property type="match status" value="1"/>
</dbReference>
<keyword evidence="4 6" id="KW-1133">Transmembrane helix</keyword>
<keyword evidence="2" id="KW-1003">Cell membrane</keyword>
<accession>A0A1I3BPW4</accession>
<evidence type="ECO:0000313" key="8">
    <source>
        <dbReference type="Proteomes" id="UP000199377"/>
    </source>
</evidence>
<name>A0A1I3BPW4_9RHOB</name>
<protein>
    <submittedName>
        <fullName evidence="7">LPS export ABC transporter permease LptG</fullName>
    </submittedName>
</protein>
<evidence type="ECO:0000256" key="3">
    <source>
        <dbReference type="ARBA" id="ARBA00022692"/>
    </source>
</evidence>
<feature type="transmembrane region" description="Helical" evidence="6">
    <location>
        <begin position="265"/>
        <end position="283"/>
    </location>
</feature>
<dbReference type="Proteomes" id="UP000199377">
    <property type="component" value="Unassembled WGS sequence"/>
</dbReference>
<feature type="transmembrane region" description="Helical" evidence="6">
    <location>
        <begin position="51"/>
        <end position="76"/>
    </location>
</feature>
<dbReference type="AlphaFoldDB" id="A0A1I3BPW4"/>
<dbReference type="InterPro" id="IPR005495">
    <property type="entry name" value="LptG/LptF_permease"/>
</dbReference>
<dbReference type="STRING" id="1114924.SAMN05216258_101256"/>
<keyword evidence="8" id="KW-1185">Reference proteome</keyword>
<evidence type="ECO:0000313" key="7">
    <source>
        <dbReference type="EMBL" id="SFH64364.1"/>
    </source>
</evidence>
<evidence type="ECO:0000256" key="4">
    <source>
        <dbReference type="ARBA" id="ARBA00022989"/>
    </source>
</evidence>
<evidence type="ECO:0000256" key="5">
    <source>
        <dbReference type="ARBA" id="ARBA00023136"/>
    </source>
</evidence>
<organism evidence="7 8">
    <name type="scientific">Albimonas pacifica</name>
    <dbReference type="NCBI Taxonomy" id="1114924"/>
    <lineage>
        <taxon>Bacteria</taxon>
        <taxon>Pseudomonadati</taxon>
        <taxon>Pseudomonadota</taxon>
        <taxon>Alphaproteobacteria</taxon>
        <taxon>Rhodobacterales</taxon>
        <taxon>Paracoccaceae</taxon>
        <taxon>Albimonas</taxon>
    </lineage>
</organism>
<reference evidence="7 8" key="1">
    <citation type="submission" date="2016-10" db="EMBL/GenBank/DDBJ databases">
        <authorList>
            <person name="de Groot N.N."/>
        </authorList>
    </citation>
    <scope>NUCLEOTIDE SEQUENCE [LARGE SCALE GENOMIC DNA]</scope>
    <source>
        <strain evidence="7 8">CGMCC 1.11030</strain>
    </source>
</reference>
<dbReference type="EMBL" id="FOQH01000001">
    <property type="protein sequence ID" value="SFH64364.1"/>
    <property type="molecule type" value="Genomic_DNA"/>
</dbReference>
<comment type="subcellular location">
    <subcellularLocation>
        <location evidence="1">Cell membrane</location>
        <topology evidence="1">Multi-pass membrane protein</topology>
    </subcellularLocation>
</comment>
<evidence type="ECO:0000256" key="2">
    <source>
        <dbReference type="ARBA" id="ARBA00022475"/>
    </source>
</evidence>
<feature type="transmembrane region" description="Helical" evidence="6">
    <location>
        <begin position="321"/>
        <end position="343"/>
    </location>
</feature>
<dbReference type="GO" id="GO:0043190">
    <property type="term" value="C:ATP-binding cassette (ABC) transporter complex"/>
    <property type="evidence" value="ECO:0007669"/>
    <property type="project" value="TreeGrafter"/>
</dbReference>
<feature type="transmembrane region" description="Helical" evidence="6">
    <location>
        <begin position="295"/>
        <end position="315"/>
    </location>
</feature>
<dbReference type="PANTHER" id="PTHR33529:SF2">
    <property type="entry name" value="LIPOPOLYSACCHARIDE EXPORT SYSTEM PERMEASE PROTEIN LPTG"/>
    <property type="match status" value="1"/>
</dbReference>
<feature type="transmembrane region" description="Helical" evidence="6">
    <location>
        <begin position="97"/>
        <end position="115"/>
    </location>
</feature>